<organism evidence="6 7">
    <name type="scientific">Dissophora globulifera</name>
    <dbReference type="NCBI Taxonomy" id="979702"/>
    <lineage>
        <taxon>Eukaryota</taxon>
        <taxon>Fungi</taxon>
        <taxon>Fungi incertae sedis</taxon>
        <taxon>Mucoromycota</taxon>
        <taxon>Mortierellomycotina</taxon>
        <taxon>Mortierellomycetes</taxon>
        <taxon>Mortierellales</taxon>
        <taxon>Mortierellaceae</taxon>
        <taxon>Dissophora</taxon>
    </lineage>
</organism>
<dbReference type="InterPro" id="IPR004556">
    <property type="entry name" value="HemK-like"/>
</dbReference>
<dbReference type="GO" id="GO:0032259">
    <property type="term" value="P:methylation"/>
    <property type="evidence" value="ECO:0007669"/>
    <property type="project" value="UniProtKB-KW"/>
</dbReference>
<evidence type="ECO:0000313" key="7">
    <source>
        <dbReference type="Proteomes" id="UP000738325"/>
    </source>
</evidence>
<dbReference type="Proteomes" id="UP000738325">
    <property type="component" value="Unassembled WGS sequence"/>
</dbReference>
<accession>A0A9P6UTF3</accession>
<name>A0A9P6UTF3_9FUNG</name>
<evidence type="ECO:0000259" key="5">
    <source>
        <dbReference type="Pfam" id="PF13847"/>
    </source>
</evidence>
<feature type="domain" description="Methyltransferase" evidence="5">
    <location>
        <begin position="426"/>
        <end position="504"/>
    </location>
</feature>
<dbReference type="EMBL" id="JAAAIP010000368">
    <property type="protein sequence ID" value="KAG0318502.1"/>
    <property type="molecule type" value="Genomic_DNA"/>
</dbReference>
<dbReference type="InterPro" id="IPR050320">
    <property type="entry name" value="N5-glutamine_MTase"/>
</dbReference>
<dbReference type="AlphaFoldDB" id="A0A9P6UTF3"/>
<dbReference type="PANTHER" id="PTHR18895:SF74">
    <property type="entry name" value="MTRF1L RELEASE FACTOR GLUTAMINE METHYLTRANSFERASE"/>
    <property type="match status" value="1"/>
</dbReference>
<dbReference type="SUPFAM" id="SSF53335">
    <property type="entry name" value="S-adenosyl-L-methionine-dependent methyltransferases"/>
    <property type="match status" value="1"/>
</dbReference>
<dbReference type="InterPro" id="IPR025714">
    <property type="entry name" value="Methyltranfer_dom"/>
</dbReference>
<dbReference type="Gene3D" id="3.30.2350.10">
    <property type="entry name" value="Pseudouridine synthase"/>
    <property type="match status" value="1"/>
</dbReference>
<dbReference type="Gene3D" id="3.10.290.10">
    <property type="entry name" value="RNA-binding S4 domain"/>
    <property type="match status" value="1"/>
</dbReference>
<dbReference type="OrthoDB" id="269872at2759"/>
<keyword evidence="3" id="KW-0949">S-adenosyl-L-methionine</keyword>
<keyword evidence="2" id="KW-0808">Transferase</keyword>
<dbReference type="InterPro" id="IPR036986">
    <property type="entry name" value="S4_RNA-bd_sf"/>
</dbReference>
<evidence type="ECO:0000256" key="2">
    <source>
        <dbReference type="ARBA" id="ARBA00022679"/>
    </source>
</evidence>
<dbReference type="GO" id="GO:0003723">
    <property type="term" value="F:RNA binding"/>
    <property type="evidence" value="ECO:0007669"/>
    <property type="project" value="UniProtKB-KW"/>
</dbReference>
<keyword evidence="7" id="KW-1185">Reference proteome</keyword>
<proteinExistence type="predicted"/>
<dbReference type="InterPro" id="IPR029063">
    <property type="entry name" value="SAM-dependent_MTases_sf"/>
</dbReference>
<dbReference type="Pfam" id="PF13847">
    <property type="entry name" value="Methyltransf_31"/>
    <property type="match status" value="1"/>
</dbReference>
<comment type="caution">
    <text evidence="6">The sequence shown here is derived from an EMBL/GenBank/DDBJ whole genome shotgun (WGS) entry which is preliminary data.</text>
</comment>
<evidence type="ECO:0000256" key="1">
    <source>
        <dbReference type="ARBA" id="ARBA00022603"/>
    </source>
</evidence>
<evidence type="ECO:0000313" key="6">
    <source>
        <dbReference type="EMBL" id="KAG0318502.1"/>
    </source>
</evidence>
<evidence type="ECO:0000256" key="3">
    <source>
        <dbReference type="ARBA" id="ARBA00022691"/>
    </source>
</evidence>
<gene>
    <name evidence="6" type="ORF">BGZ99_005632</name>
</gene>
<sequence>MKSFEVIVQEDNDGIRAWKFVLSQWKAIVKSREQMRRCFKRGEVSVNGSVAEVTKLLATGDHIKIVFDTSAAHESVYGREKLDVRYEDEDLAVVVKPSGKTMAAFGYMLPFSLHPRQYGGAKDTEASLEVDAILSDGILLDDADSDADDMDTSSNISPALGQQNRVPSDSWMLPLGLIEFLNDQVIVAKTMEMRSVLLDMHKGGEVSRTYRVICHGSLYEIRPQSDAATTTEMDDKRCSITTNGAAIDADCIEQLKIVKITPSNEAGYLSTLDIKPHSPFMGVNIRRYLMSTEHPVVGDSGNTKPLKANRNKGLMSALVRVEFLHPTQKIPLVVDMEEPAKFEQLRMREERAFWRRQASDLEELRRGGLDSVSTYDRAAERPIAYIVGEKEFCDMRFKVSPATLIPRTTTETLVRAAIAIAQEEPVKILDVGTGSGCLLLALLKSLPRAVGVGLDISEEALLVAEANNALHSLTGRATFQLGDLGRLEESDNLRQSFDILVCNPPYLDGNKADKLTKTFAGTEFEPPVALFAESDGYGAYELLAGSILRDLEAPGVKHIMARGGRMVLEIGSGMGPRVRDIFKFLRFEYSLKDKQDSERCLVFVVPELDEICARTCIKT</sequence>
<dbReference type="CDD" id="cd02440">
    <property type="entry name" value="AdoMet_MTases"/>
    <property type="match status" value="1"/>
</dbReference>
<reference evidence="6" key="1">
    <citation type="journal article" date="2020" name="Fungal Divers.">
        <title>Resolving the Mortierellaceae phylogeny through synthesis of multi-gene phylogenetics and phylogenomics.</title>
        <authorList>
            <person name="Vandepol N."/>
            <person name="Liber J."/>
            <person name="Desiro A."/>
            <person name="Na H."/>
            <person name="Kennedy M."/>
            <person name="Barry K."/>
            <person name="Grigoriev I.V."/>
            <person name="Miller A.N."/>
            <person name="O'Donnell K."/>
            <person name="Stajich J.E."/>
            <person name="Bonito G."/>
        </authorList>
    </citation>
    <scope>NUCLEOTIDE SEQUENCE</scope>
    <source>
        <strain evidence="6">REB-010B</strain>
    </source>
</reference>
<protein>
    <recommendedName>
        <fullName evidence="5">Methyltransferase domain-containing protein</fullName>
    </recommendedName>
</protein>
<dbReference type="PROSITE" id="PS50889">
    <property type="entry name" value="S4"/>
    <property type="match status" value="1"/>
</dbReference>
<keyword evidence="1" id="KW-0489">Methyltransferase</keyword>
<evidence type="ECO:0000256" key="4">
    <source>
        <dbReference type="PROSITE-ProRule" id="PRU00182"/>
    </source>
</evidence>
<keyword evidence="4" id="KW-0694">RNA-binding</keyword>
<dbReference type="GO" id="GO:0008276">
    <property type="term" value="F:protein methyltransferase activity"/>
    <property type="evidence" value="ECO:0007669"/>
    <property type="project" value="InterPro"/>
</dbReference>
<dbReference type="InterPro" id="IPR002052">
    <property type="entry name" value="DNA_methylase_N6_adenine_CS"/>
</dbReference>
<dbReference type="Gene3D" id="3.40.50.150">
    <property type="entry name" value="Vaccinia Virus protein VP39"/>
    <property type="match status" value="1"/>
</dbReference>
<dbReference type="PROSITE" id="PS00092">
    <property type="entry name" value="N6_MTASE"/>
    <property type="match status" value="1"/>
</dbReference>
<dbReference type="PANTHER" id="PTHR18895">
    <property type="entry name" value="HEMK METHYLTRANSFERASE"/>
    <property type="match status" value="1"/>
</dbReference>
<dbReference type="NCBIfam" id="TIGR00536">
    <property type="entry name" value="hemK_fam"/>
    <property type="match status" value="1"/>
</dbReference>